<dbReference type="BioCyc" id="NEQU228908:GJB6-194-MONOMER"/>
<dbReference type="EnsemblBacteria" id="AAR39033">
    <property type="protein sequence ID" value="AAR39033"/>
    <property type="gene ID" value="NEQ179"/>
</dbReference>
<evidence type="ECO:0000259" key="3">
    <source>
        <dbReference type="Pfam" id="PF01248"/>
    </source>
</evidence>
<dbReference type="InterPro" id="IPR029064">
    <property type="entry name" value="Ribosomal_eL30-like_sf"/>
</dbReference>
<proteinExistence type="predicted"/>
<dbReference type="Proteomes" id="UP000000578">
    <property type="component" value="Chromosome"/>
</dbReference>
<dbReference type="KEGG" id="neq:NEQ179"/>
<keyword evidence="5" id="KW-1185">Reference proteome</keyword>
<gene>
    <name evidence="4" type="ordered locus">NEQ179</name>
</gene>
<dbReference type="GO" id="GO:0003723">
    <property type="term" value="F:RNA binding"/>
    <property type="evidence" value="ECO:0007669"/>
    <property type="project" value="InterPro"/>
</dbReference>
<dbReference type="GO" id="GO:1990904">
    <property type="term" value="C:ribonucleoprotein complex"/>
    <property type="evidence" value="ECO:0007669"/>
    <property type="project" value="UniProtKB-KW"/>
</dbReference>
<dbReference type="Pfam" id="PF01248">
    <property type="entry name" value="Ribosomal_L7Ae"/>
    <property type="match status" value="1"/>
</dbReference>
<dbReference type="GO" id="GO:0005840">
    <property type="term" value="C:ribosome"/>
    <property type="evidence" value="ECO:0007669"/>
    <property type="project" value="UniProtKB-KW"/>
</dbReference>
<accession>Q74MP1</accession>
<evidence type="ECO:0000313" key="5">
    <source>
        <dbReference type="Proteomes" id="UP000000578"/>
    </source>
</evidence>
<dbReference type="InterPro" id="IPR039109">
    <property type="entry name" value="Ribosomal_eL30-like"/>
</dbReference>
<dbReference type="Gene3D" id="3.30.1330.30">
    <property type="match status" value="1"/>
</dbReference>
<evidence type="ECO:0000256" key="2">
    <source>
        <dbReference type="ARBA" id="ARBA00023274"/>
    </source>
</evidence>
<dbReference type="PANTHER" id="PTHR11449">
    <property type="entry name" value="RIBOSOMAL PROTEIN L30"/>
    <property type="match status" value="1"/>
</dbReference>
<dbReference type="InterPro" id="IPR004038">
    <property type="entry name" value="Ribosomal_eL8/eL30/eS12/Gad45"/>
</dbReference>
<feature type="domain" description="Ribosomal protein eL8/eL30/eS12/Gadd45" evidence="3">
    <location>
        <begin position="6"/>
        <end position="85"/>
    </location>
</feature>
<dbReference type="HOGENOM" id="CLU_130502_1_0_2"/>
<keyword evidence="1" id="KW-0689">Ribosomal protein</keyword>
<sequence>MDINEIRRHVMEGKAVIGTNKTLKLLKLGQLSAVVLAKNVPDYIKEDIEYYAKLSNIPVIQVDLFNDELGAALKKRFKVSVVGILK</sequence>
<dbReference type="AlphaFoldDB" id="Q74MP1"/>
<protein>
    <submittedName>
        <fullName evidence="4">NEQ179</fullName>
    </submittedName>
</protein>
<dbReference type="STRING" id="228908.NEQ179"/>
<keyword evidence="2" id="KW-0687">Ribonucleoprotein</keyword>
<name>Q74MP1_NANEQ</name>
<reference evidence="4 5" key="1">
    <citation type="journal article" date="2003" name="Proc. Natl. Acad. Sci. U.S.A.">
        <title>The genome of Nanoarchaeum equitans: insights into early archaeal evolution and derived parasitism.</title>
        <authorList>
            <person name="Waters E."/>
            <person name="Hohn M.J."/>
            <person name="Ahel I."/>
            <person name="Graham D.E."/>
            <person name="Adams M.D."/>
            <person name="Barnstead M."/>
            <person name="Beeson K.Y."/>
            <person name="Bibbs L."/>
            <person name="Bolanos R."/>
            <person name="Keller M."/>
            <person name="Kretz K."/>
            <person name="Lin X."/>
            <person name="Mathur E."/>
            <person name="Ni J."/>
            <person name="Podar M."/>
            <person name="Richardson T."/>
            <person name="Sutton G.G."/>
            <person name="Simon M."/>
            <person name="Soll D."/>
            <person name="Stetter K.O."/>
            <person name="Short J.M."/>
            <person name="Noordewier M."/>
        </authorList>
    </citation>
    <scope>NUCLEOTIDE SEQUENCE [LARGE SCALE GENOMIC DNA]</scope>
    <source>
        <strain evidence="4 5">Kin4-M</strain>
    </source>
</reference>
<dbReference type="PATRIC" id="fig|228908.8.peg.183"/>
<evidence type="ECO:0000256" key="1">
    <source>
        <dbReference type="ARBA" id="ARBA00022980"/>
    </source>
</evidence>
<organism evidence="4 5">
    <name type="scientific">Nanoarchaeum equitans (strain Kin4-M)</name>
    <dbReference type="NCBI Taxonomy" id="228908"/>
    <lineage>
        <taxon>Archaea</taxon>
        <taxon>Nanobdellota</taxon>
        <taxon>Candidatus Nanoarchaeia</taxon>
        <taxon>Nanoarchaeales</taxon>
        <taxon>Nanoarchaeaceae</taxon>
        <taxon>Nanoarchaeum</taxon>
    </lineage>
</organism>
<evidence type="ECO:0000313" key="4">
    <source>
        <dbReference type="EMBL" id="AAR39033.1"/>
    </source>
</evidence>
<dbReference type="EMBL" id="AE017199">
    <property type="protein sequence ID" value="AAR39033.1"/>
    <property type="molecule type" value="Genomic_DNA"/>
</dbReference>
<dbReference type="SUPFAM" id="SSF55315">
    <property type="entry name" value="L30e-like"/>
    <property type="match status" value="1"/>
</dbReference>